<evidence type="ECO:0000259" key="3">
    <source>
        <dbReference type="PROSITE" id="PS50112"/>
    </source>
</evidence>
<proteinExistence type="predicted"/>
<dbReference type="FunFam" id="3.20.20.450:FF:000001">
    <property type="entry name" value="Cyclic di-GMP phosphodiesterase yahA"/>
    <property type="match status" value="1"/>
</dbReference>
<gene>
    <name evidence="7" type="ORF">OHM77_00260</name>
</gene>
<feature type="domain" description="PAS" evidence="3">
    <location>
        <begin position="19"/>
        <end position="54"/>
    </location>
</feature>
<name>A0AA49FLJ7_9PROT</name>
<dbReference type="PROSITE" id="PS50113">
    <property type="entry name" value="PAC"/>
    <property type="match status" value="1"/>
</dbReference>
<dbReference type="CDD" id="cd01949">
    <property type="entry name" value="GGDEF"/>
    <property type="match status" value="1"/>
</dbReference>
<feature type="domain" description="PAC" evidence="4">
    <location>
        <begin position="81"/>
        <end position="135"/>
    </location>
</feature>
<evidence type="ECO:0000259" key="6">
    <source>
        <dbReference type="PROSITE" id="PS50887"/>
    </source>
</evidence>
<dbReference type="Proteomes" id="UP001234916">
    <property type="component" value="Chromosome"/>
</dbReference>
<dbReference type="InterPro" id="IPR001789">
    <property type="entry name" value="Sig_transdc_resp-reg_receiver"/>
</dbReference>
<dbReference type="CDD" id="cd17569">
    <property type="entry name" value="REC_HupR-like"/>
    <property type="match status" value="1"/>
</dbReference>
<dbReference type="InterPro" id="IPR035965">
    <property type="entry name" value="PAS-like_dom_sf"/>
</dbReference>
<dbReference type="InterPro" id="IPR001633">
    <property type="entry name" value="EAL_dom"/>
</dbReference>
<dbReference type="KEGG" id="npv:OHM77_00260"/>
<dbReference type="AlphaFoldDB" id="A0AA49FLJ7"/>
<dbReference type="SUPFAM" id="SSF52172">
    <property type="entry name" value="CheY-like"/>
    <property type="match status" value="1"/>
</dbReference>
<dbReference type="Gene3D" id="3.20.20.450">
    <property type="entry name" value="EAL domain"/>
    <property type="match status" value="1"/>
</dbReference>
<dbReference type="SMART" id="SM00086">
    <property type="entry name" value="PAC"/>
    <property type="match status" value="1"/>
</dbReference>
<dbReference type="PROSITE" id="PS50110">
    <property type="entry name" value="RESPONSE_REGULATORY"/>
    <property type="match status" value="1"/>
</dbReference>
<dbReference type="InterPro" id="IPR000160">
    <property type="entry name" value="GGDEF_dom"/>
</dbReference>
<dbReference type="Gene3D" id="3.30.450.20">
    <property type="entry name" value="PAS domain"/>
    <property type="match status" value="1"/>
</dbReference>
<dbReference type="PROSITE" id="PS50112">
    <property type="entry name" value="PAS"/>
    <property type="match status" value="1"/>
</dbReference>
<dbReference type="GO" id="GO:0006355">
    <property type="term" value="P:regulation of DNA-templated transcription"/>
    <property type="evidence" value="ECO:0007669"/>
    <property type="project" value="InterPro"/>
</dbReference>
<dbReference type="InterPro" id="IPR013767">
    <property type="entry name" value="PAS_fold"/>
</dbReference>
<feature type="modified residue" description="4-aspartylphosphate" evidence="1">
    <location>
        <position position="629"/>
    </location>
</feature>
<reference evidence="7" key="1">
    <citation type="journal article" date="2023" name="Nat. Microbiol.">
        <title>Enrichment and characterization of a nitric oxide-reducing microbial community in a continuous bioreactor.</title>
        <authorList>
            <person name="Garrido-Amador P."/>
            <person name="Stortenbeker N."/>
            <person name="Wessels H.J.C.T."/>
            <person name="Speth D.R."/>
            <person name="Garcia-Heredia I."/>
            <person name="Kartal B."/>
        </authorList>
    </citation>
    <scope>NUCLEOTIDE SEQUENCE</scope>
    <source>
        <strain evidence="7">MAG1</strain>
    </source>
</reference>
<evidence type="ECO:0000256" key="1">
    <source>
        <dbReference type="PROSITE-ProRule" id="PRU00169"/>
    </source>
</evidence>
<evidence type="ECO:0000313" key="7">
    <source>
        <dbReference type="EMBL" id="WIM05753.1"/>
    </source>
</evidence>
<dbReference type="SUPFAM" id="SSF55073">
    <property type="entry name" value="Nucleotide cyclase"/>
    <property type="match status" value="1"/>
</dbReference>
<organism evidence="7">
    <name type="scientific">Candidatus Nitricoxidivorans perseverans</name>
    <dbReference type="NCBI Taxonomy" id="2975601"/>
    <lineage>
        <taxon>Bacteria</taxon>
        <taxon>Pseudomonadati</taxon>
        <taxon>Pseudomonadota</taxon>
        <taxon>Betaproteobacteria</taxon>
        <taxon>Nitrosomonadales</taxon>
        <taxon>Sterolibacteriaceae</taxon>
        <taxon>Candidatus Nitricoxidivorans</taxon>
    </lineage>
</organism>
<dbReference type="SUPFAM" id="SSF141868">
    <property type="entry name" value="EAL domain-like"/>
    <property type="match status" value="1"/>
</dbReference>
<sequence length="707" mass="77917">MSEGAIPPELLRLFHLAAEQNETPIAITDRSGRIVYVNPAEERVTGYSVKELIGATPRILKSGQTPPEVYRDLWATILEGRTWEGELINRRKDGELYEEGLRITPLCDETGHVTHFFTLAQDLSARREAAMKIEYLSTFDHLTGLPNRDHFMTNLVDSVREAAAHGRRLTLLHIDLDRFKACNDSLGATVADRLLVAIAERLKGLVRRDDVLARLAGDEFALLLWDTALDPGRTDAIGRIRNAISEPVGIDGKEVSLTASIGAALYPGDGHDGDSLLRSASAAMVVAKKEGGDTVRHSKDAPSAQAGMVSRFDLATQLRRVADRDELRLHFQPQISLASGEIVGAEALLRWQHPEKGLVPPGHFIPFAEETGIIVPISEWVVRAACRQARAWLDEGLPPLKIGINLSVRHFRYGDLPDTIASALAESAIEARHVELELTESVMMHDAAGAIRIVDRLKSLGVRLSLDDFGTGYSSLAYLSRFAIDQIKIDQSFVRDVTTNPVNASIVNATIAMVHQLGKSVIAEGVETEGQLNFLRRHDCDEMQGYYFSKPLPAGEFAAMLRDGRRLDFGARPGGESSKTLLLVDDEPNILNALKRLFRREGYRVLSAGSAAEALDLLALQPVQVILSDQRMPEMGGVEFLSRVKDLYPDTIRIVLSGYSEISTVTDAINRGAIWKYFTKPWDDDDLREEIRRAFRAAAVAATGTTP</sequence>
<dbReference type="NCBIfam" id="TIGR00229">
    <property type="entry name" value="sensory_box"/>
    <property type="match status" value="1"/>
</dbReference>
<dbReference type="CDD" id="cd01948">
    <property type="entry name" value="EAL"/>
    <property type="match status" value="1"/>
</dbReference>
<dbReference type="Pfam" id="PF00989">
    <property type="entry name" value="PAS"/>
    <property type="match status" value="1"/>
</dbReference>
<dbReference type="InterPro" id="IPR011006">
    <property type="entry name" value="CheY-like_superfamily"/>
</dbReference>
<dbReference type="Pfam" id="PF00990">
    <property type="entry name" value="GGDEF"/>
    <property type="match status" value="1"/>
</dbReference>
<dbReference type="InterPro" id="IPR052155">
    <property type="entry name" value="Biofilm_reg_signaling"/>
</dbReference>
<dbReference type="CDD" id="cd00130">
    <property type="entry name" value="PAS"/>
    <property type="match status" value="1"/>
</dbReference>
<keyword evidence="1" id="KW-0597">Phosphoprotein</keyword>
<dbReference type="InterPro" id="IPR035919">
    <property type="entry name" value="EAL_sf"/>
</dbReference>
<dbReference type="InterPro" id="IPR043128">
    <property type="entry name" value="Rev_trsase/Diguanyl_cyclase"/>
</dbReference>
<feature type="domain" description="GGDEF" evidence="6">
    <location>
        <begin position="167"/>
        <end position="300"/>
    </location>
</feature>
<dbReference type="PANTHER" id="PTHR44757:SF2">
    <property type="entry name" value="BIOFILM ARCHITECTURE MAINTENANCE PROTEIN MBAA"/>
    <property type="match status" value="1"/>
</dbReference>
<accession>A0AA49FLJ7</accession>
<dbReference type="SMART" id="SM00448">
    <property type="entry name" value="REC"/>
    <property type="match status" value="1"/>
</dbReference>
<dbReference type="Gene3D" id="3.40.50.2300">
    <property type="match status" value="1"/>
</dbReference>
<evidence type="ECO:0000259" key="4">
    <source>
        <dbReference type="PROSITE" id="PS50113"/>
    </source>
</evidence>
<dbReference type="NCBIfam" id="TIGR00254">
    <property type="entry name" value="GGDEF"/>
    <property type="match status" value="1"/>
</dbReference>
<dbReference type="InterPro" id="IPR001610">
    <property type="entry name" value="PAC"/>
</dbReference>
<feature type="domain" description="EAL" evidence="5">
    <location>
        <begin position="311"/>
        <end position="565"/>
    </location>
</feature>
<dbReference type="EMBL" id="CP107246">
    <property type="protein sequence ID" value="WIM05753.1"/>
    <property type="molecule type" value="Genomic_DNA"/>
</dbReference>
<dbReference type="InterPro" id="IPR000700">
    <property type="entry name" value="PAS-assoc_C"/>
</dbReference>
<dbReference type="InterPro" id="IPR000014">
    <property type="entry name" value="PAS"/>
</dbReference>
<dbReference type="Gene3D" id="3.30.70.270">
    <property type="match status" value="1"/>
</dbReference>
<feature type="domain" description="Response regulatory" evidence="2">
    <location>
        <begin position="580"/>
        <end position="695"/>
    </location>
</feature>
<dbReference type="Pfam" id="PF00072">
    <property type="entry name" value="Response_reg"/>
    <property type="match status" value="1"/>
</dbReference>
<dbReference type="SUPFAM" id="SSF55785">
    <property type="entry name" value="PYP-like sensor domain (PAS domain)"/>
    <property type="match status" value="1"/>
</dbReference>
<dbReference type="SMART" id="SM00267">
    <property type="entry name" value="GGDEF"/>
    <property type="match status" value="1"/>
</dbReference>
<dbReference type="InterPro" id="IPR029787">
    <property type="entry name" value="Nucleotide_cyclase"/>
</dbReference>
<dbReference type="PROSITE" id="PS50883">
    <property type="entry name" value="EAL"/>
    <property type="match status" value="1"/>
</dbReference>
<dbReference type="PROSITE" id="PS50887">
    <property type="entry name" value="GGDEF"/>
    <property type="match status" value="1"/>
</dbReference>
<protein>
    <submittedName>
        <fullName evidence="7">EAL domain-containing protein</fullName>
    </submittedName>
</protein>
<dbReference type="GO" id="GO:0000160">
    <property type="term" value="P:phosphorelay signal transduction system"/>
    <property type="evidence" value="ECO:0007669"/>
    <property type="project" value="InterPro"/>
</dbReference>
<dbReference type="PANTHER" id="PTHR44757">
    <property type="entry name" value="DIGUANYLATE CYCLASE DGCP"/>
    <property type="match status" value="1"/>
</dbReference>
<evidence type="ECO:0000259" key="5">
    <source>
        <dbReference type="PROSITE" id="PS50883"/>
    </source>
</evidence>
<dbReference type="Pfam" id="PF00563">
    <property type="entry name" value="EAL"/>
    <property type="match status" value="1"/>
</dbReference>
<dbReference type="SMART" id="SM00052">
    <property type="entry name" value="EAL"/>
    <property type="match status" value="1"/>
</dbReference>
<evidence type="ECO:0000259" key="2">
    <source>
        <dbReference type="PROSITE" id="PS50110"/>
    </source>
</evidence>
<dbReference type="SMART" id="SM00091">
    <property type="entry name" value="PAS"/>
    <property type="match status" value="1"/>
</dbReference>